<evidence type="ECO:0000313" key="3">
    <source>
        <dbReference type="Proteomes" id="UP000051952"/>
    </source>
</evidence>
<dbReference type="VEuPathDB" id="TriTrypDB:BSAL_04110"/>
<name>A0A0S4IUA8_BODSA</name>
<dbReference type="OrthoDB" id="266004at2759"/>
<evidence type="ECO:0000313" key="2">
    <source>
        <dbReference type="EMBL" id="CUF95026.1"/>
    </source>
</evidence>
<proteinExistence type="predicted"/>
<reference evidence="3" key="1">
    <citation type="submission" date="2015-09" db="EMBL/GenBank/DDBJ databases">
        <authorList>
            <consortium name="Pathogen Informatics"/>
        </authorList>
    </citation>
    <scope>NUCLEOTIDE SEQUENCE [LARGE SCALE GENOMIC DNA]</scope>
    <source>
        <strain evidence="3">Lake Konstanz</strain>
    </source>
</reference>
<accession>A0A0S4IUA8</accession>
<evidence type="ECO:0000256" key="1">
    <source>
        <dbReference type="SAM" id="MobiDB-lite"/>
    </source>
</evidence>
<protein>
    <submittedName>
        <fullName evidence="2">Uncharacterized protein</fullName>
    </submittedName>
</protein>
<sequence>MPLTLQTVMKTLQQLKSKNSELPMGCSALELIDEDDALAWHLTLSYQHEQTVHVKLLFEVGSTRMPKVFVIQPRLKATFIHHGAVCARDLFEQNWELTLESVTMFIMSLHSTLDTAHGEVSMGAGGAAFSDADHQRGAQSIIEMHQQETRPPVATTTKPIAHADAVSPQRSHPTKLTPKATVSSSESLLQRAREGGVFHVAASIHVDSLRIVGGTFTLLASAAGVKLTVARSLIIGEGAALVLDGITLLVDEQIRVQGRLEAREGVLEGGVVADHNGALQCDSVALRGQLTLLDNAVAALANCVVTQVPVEATKEELSIHNKGAVFVGNNAQLTMKHCTVTPDARTTQCGIRGEQQATLLLDSTVVLCGLKACVHMIGGTSTLTRCFFADPSGEGVSLSSPKEKRTLGFEVEHGKVSAYRCVAFQVYFGFILLDKSVGTMEECFACDAVNGFTIDASTAVIQHCRALVEHVNVFVLSGGKCTVSAPRCDEASFRASRADNQHQTQVGLAIKAREALTPLARKPTAANFIDLQPSLFEPFECSPCLFLYGRYGVEVNKSNADVSMVLCIGAQEIGVSVVRSEVSLKHVSAVFRRLQAGIMVKNAKTEKNTGLLCRGPSAIDASHIDVSGYTFG</sequence>
<dbReference type="Proteomes" id="UP000051952">
    <property type="component" value="Unassembled WGS sequence"/>
</dbReference>
<dbReference type="EMBL" id="CYKH01000459">
    <property type="protein sequence ID" value="CUF95026.1"/>
    <property type="molecule type" value="Genomic_DNA"/>
</dbReference>
<dbReference type="AlphaFoldDB" id="A0A0S4IUA8"/>
<keyword evidence="3" id="KW-1185">Reference proteome</keyword>
<feature type="region of interest" description="Disordered" evidence="1">
    <location>
        <begin position="164"/>
        <end position="183"/>
    </location>
</feature>
<organism evidence="2 3">
    <name type="scientific">Bodo saltans</name>
    <name type="common">Flagellated protozoan</name>
    <dbReference type="NCBI Taxonomy" id="75058"/>
    <lineage>
        <taxon>Eukaryota</taxon>
        <taxon>Discoba</taxon>
        <taxon>Euglenozoa</taxon>
        <taxon>Kinetoplastea</taxon>
        <taxon>Metakinetoplastina</taxon>
        <taxon>Eubodonida</taxon>
        <taxon>Bodonidae</taxon>
        <taxon>Bodo</taxon>
    </lineage>
</organism>
<gene>
    <name evidence="2" type="ORF">BSAL_04110</name>
</gene>